<gene>
    <name evidence="2" type="ORF">QTO34_007161</name>
</gene>
<accession>A0AA40HJQ4</accession>
<evidence type="ECO:0000313" key="2">
    <source>
        <dbReference type="EMBL" id="KAK1332482.1"/>
    </source>
</evidence>
<dbReference type="AlphaFoldDB" id="A0AA40HJQ4"/>
<comment type="caution">
    <text evidence="2">The sequence shown here is derived from an EMBL/GenBank/DDBJ whole genome shotgun (WGS) entry which is preliminary data.</text>
</comment>
<feature type="compositionally biased region" description="Basic residues" evidence="1">
    <location>
        <begin position="42"/>
        <end position="56"/>
    </location>
</feature>
<evidence type="ECO:0000313" key="3">
    <source>
        <dbReference type="Proteomes" id="UP001177744"/>
    </source>
</evidence>
<proteinExistence type="predicted"/>
<sequence length="132" mass="14544">MPNSISQGACQQPGLGFETRSRCDGSGAPGHPALPLPTPWLRARRCALPRHQRAHPPRPGAQKPREGRGREATTPADSIHYNRQEIRNCSKRLTYSVSGSFPRQVEDPKALWPEEGPLPQNSRDPRSPPSLA</sequence>
<name>A0AA40HJQ4_CNENI</name>
<feature type="region of interest" description="Disordered" evidence="1">
    <location>
        <begin position="1"/>
        <end position="132"/>
    </location>
</feature>
<feature type="compositionally biased region" description="Polar residues" evidence="1">
    <location>
        <begin position="1"/>
        <end position="10"/>
    </location>
</feature>
<feature type="compositionally biased region" description="Polar residues" evidence="1">
    <location>
        <begin position="91"/>
        <end position="101"/>
    </location>
</feature>
<keyword evidence="3" id="KW-1185">Reference proteome</keyword>
<organism evidence="2 3">
    <name type="scientific">Cnephaeus nilssonii</name>
    <name type="common">Northern bat</name>
    <name type="synonym">Eptesicus nilssonii</name>
    <dbReference type="NCBI Taxonomy" id="3371016"/>
    <lineage>
        <taxon>Eukaryota</taxon>
        <taxon>Metazoa</taxon>
        <taxon>Chordata</taxon>
        <taxon>Craniata</taxon>
        <taxon>Vertebrata</taxon>
        <taxon>Euteleostomi</taxon>
        <taxon>Mammalia</taxon>
        <taxon>Eutheria</taxon>
        <taxon>Laurasiatheria</taxon>
        <taxon>Chiroptera</taxon>
        <taxon>Yangochiroptera</taxon>
        <taxon>Vespertilionidae</taxon>
        <taxon>Cnephaeus</taxon>
    </lineage>
</organism>
<reference evidence="2" key="1">
    <citation type="submission" date="2023-06" db="EMBL/GenBank/DDBJ databases">
        <title>Reference genome for the Northern bat (Eptesicus nilssonii), a most northern bat species.</title>
        <authorList>
            <person name="Laine V.N."/>
            <person name="Pulliainen A.T."/>
            <person name="Lilley T.M."/>
        </authorList>
    </citation>
    <scope>NUCLEOTIDE SEQUENCE</scope>
    <source>
        <strain evidence="2">BLF_Eptnil</strain>
        <tissue evidence="2">Kidney</tissue>
    </source>
</reference>
<dbReference type="EMBL" id="JAULJE010000018">
    <property type="protein sequence ID" value="KAK1332482.1"/>
    <property type="molecule type" value="Genomic_DNA"/>
</dbReference>
<evidence type="ECO:0000256" key="1">
    <source>
        <dbReference type="SAM" id="MobiDB-lite"/>
    </source>
</evidence>
<dbReference type="Proteomes" id="UP001177744">
    <property type="component" value="Unassembled WGS sequence"/>
</dbReference>
<protein>
    <submittedName>
        <fullName evidence="2">Uncharacterized protein</fullName>
    </submittedName>
</protein>
<feature type="non-terminal residue" evidence="2">
    <location>
        <position position="132"/>
    </location>
</feature>